<dbReference type="InterPro" id="IPR001128">
    <property type="entry name" value="Cyt_P450"/>
</dbReference>
<dbReference type="SUPFAM" id="SSF48264">
    <property type="entry name" value="Cytochrome P450"/>
    <property type="match status" value="1"/>
</dbReference>
<dbReference type="InterPro" id="IPR017972">
    <property type="entry name" value="Cyt_P450_CS"/>
</dbReference>
<sequence length="392" mass="42511">MRRDIPQGWRILEISARDDYYEYWNDIRRQSPVHDAGDGLFVVSGWEPAHAGLRHPELYAGSGVAAAFGFDSAVEAVVRNWLMSLNGDDHRRARALVARVFTLRAVAALEHKIRAITRDIMREFVQQAQQAPANFSRIAATRLPCEMIRTMFAIDPAEWTAQVEPLFLGAAGSQDHAFAAVSGLTTYFHQTIGNPGTCDPDGIIALLRAAGSDGDRLSEAEVIANCVLIVTAAVDTTAGLIANALVRLIEHPEILARVRANPALIPAVIEETLRHCPSAPSSSRHAATTVELGGVTIPQGSDIFFSISAANRDPERFAHPDRFDIDRQETGALTFGGGAHFCLGAGLARLEARVALEEILAITNTITLAEPVQWRTDNPVVRAPANLMITCS</sequence>
<dbReference type="eggNOG" id="COG2124">
    <property type="taxonomic scope" value="Bacteria"/>
</dbReference>
<name>U2YP59_9SPHN</name>
<dbReference type="PANTHER" id="PTHR46696:SF6">
    <property type="entry name" value="P450, PUTATIVE (EUROFUNG)-RELATED"/>
    <property type="match status" value="1"/>
</dbReference>
<dbReference type="GO" id="GO:0005506">
    <property type="term" value="F:iron ion binding"/>
    <property type="evidence" value="ECO:0007669"/>
    <property type="project" value="InterPro"/>
</dbReference>
<evidence type="ECO:0000256" key="1">
    <source>
        <dbReference type="ARBA" id="ARBA00010617"/>
    </source>
</evidence>
<dbReference type="Proteomes" id="UP000016568">
    <property type="component" value="Unassembled WGS sequence"/>
</dbReference>
<dbReference type="Pfam" id="PF00067">
    <property type="entry name" value="p450"/>
    <property type="match status" value="1"/>
</dbReference>
<keyword evidence="2" id="KW-0479">Metal-binding</keyword>
<keyword evidence="2" id="KW-0349">Heme</keyword>
<gene>
    <name evidence="3" type="ORF">NT2_09_00150</name>
</gene>
<evidence type="ECO:0000256" key="2">
    <source>
        <dbReference type="RuleBase" id="RU000461"/>
    </source>
</evidence>
<organism evidence="3 4">
    <name type="scientific">Caenibius tardaugens NBRC 16725</name>
    <dbReference type="NCBI Taxonomy" id="1219035"/>
    <lineage>
        <taxon>Bacteria</taxon>
        <taxon>Pseudomonadati</taxon>
        <taxon>Pseudomonadota</taxon>
        <taxon>Alphaproteobacteria</taxon>
        <taxon>Sphingomonadales</taxon>
        <taxon>Erythrobacteraceae</taxon>
        <taxon>Caenibius</taxon>
    </lineage>
</organism>
<protein>
    <submittedName>
        <fullName evidence="3">Putative cytochrome P450</fullName>
    </submittedName>
</protein>
<comment type="similarity">
    <text evidence="1 2">Belongs to the cytochrome P450 family.</text>
</comment>
<dbReference type="InterPro" id="IPR002397">
    <property type="entry name" value="Cyt_P450_B"/>
</dbReference>
<dbReference type="Gene3D" id="1.10.630.10">
    <property type="entry name" value="Cytochrome P450"/>
    <property type="match status" value="1"/>
</dbReference>
<evidence type="ECO:0000313" key="3">
    <source>
        <dbReference type="EMBL" id="GAD50407.1"/>
    </source>
</evidence>
<dbReference type="GO" id="GO:0004497">
    <property type="term" value="F:monooxygenase activity"/>
    <property type="evidence" value="ECO:0007669"/>
    <property type="project" value="UniProtKB-KW"/>
</dbReference>
<keyword evidence="2" id="KW-0503">Monooxygenase</keyword>
<proteinExistence type="inferred from homology"/>
<dbReference type="AlphaFoldDB" id="U2YP59"/>
<reference evidence="3 4" key="1">
    <citation type="submission" date="2013-09" db="EMBL/GenBank/DDBJ databases">
        <title>Whole genome shotgun sequence of Novosphingobium tardaugens NBRC 16725.</title>
        <authorList>
            <person name="Isaki S."/>
            <person name="Hosoyama A."/>
            <person name="Tsuchikane K."/>
            <person name="Katsumata H."/>
            <person name="Ando Y."/>
            <person name="Yamazaki S."/>
            <person name="Fujita N."/>
        </authorList>
    </citation>
    <scope>NUCLEOTIDE SEQUENCE [LARGE SCALE GENOMIC DNA]</scope>
    <source>
        <strain evidence="3 4">NBRC 16725</strain>
    </source>
</reference>
<dbReference type="PRINTS" id="PR00359">
    <property type="entry name" value="BP450"/>
</dbReference>
<dbReference type="PROSITE" id="PS00086">
    <property type="entry name" value="CYTOCHROME_P450"/>
    <property type="match status" value="1"/>
</dbReference>
<dbReference type="PANTHER" id="PTHR46696">
    <property type="entry name" value="P450, PUTATIVE (EUROFUNG)-RELATED"/>
    <property type="match status" value="1"/>
</dbReference>
<comment type="caution">
    <text evidence="3">The sequence shown here is derived from an EMBL/GenBank/DDBJ whole genome shotgun (WGS) entry which is preliminary data.</text>
</comment>
<keyword evidence="2" id="KW-0560">Oxidoreductase</keyword>
<dbReference type="RefSeq" id="WP_021691225.1">
    <property type="nucleotide sequence ID" value="NZ_BASZ01000009.1"/>
</dbReference>
<dbReference type="GO" id="GO:0020037">
    <property type="term" value="F:heme binding"/>
    <property type="evidence" value="ECO:0007669"/>
    <property type="project" value="InterPro"/>
</dbReference>
<dbReference type="InterPro" id="IPR036396">
    <property type="entry name" value="Cyt_P450_sf"/>
</dbReference>
<dbReference type="EMBL" id="BASZ01000009">
    <property type="protein sequence ID" value="GAD50407.1"/>
    <property type="molecule type" value="Genomic_DNA"/>
</dbReference>
<keyword evidence="2" id="KW-0408">Iron</keyword>
<evidence type="ECO:0000313" key="4">
    <source>
        <dbReference type="Proteomes" id="UP000016568"/>
    </source>
</evidence>
<accession>U2YP59</accession>
<dbReference type="GO" id="GO:0016705">
    <property type="term" value="F:oxidoreductase activity, acting on paired donors, with incorporation or reduction of molecular oxygen"/>
    <property type="evidence" value="ECO:0007669"/>
    <property type="project" value="InterPro"/>
</dbReference>
<dbReference type="PRINTS" id="PR00385">
    <property type="entry name" value="P450"/>
</dbReference>
<keyword evidence="4" id="KW-1185">Reference proteome</keyword>